<dbReference type="PANTHER" id="PTHR30509:SF8">
    <property type="entry name" value="INNER MEMBRANE PROTEIN YCCS"/>
    <property type="match status" value="1"/>
</dbReference>
<keyword evidence="4 7" id="KW-1133">Transmembrane helix</keyword>
<feature type="transmembrane region" description="Helical" evidence="7">
    <location>
        <begin position="520"/>
        <end position="539"/>
    </location>
</feature>
<dbReference type="PANTHER" id="PTHR30509">
    <property type="entry name" value="P-HYDROXYBENZOIC ACID EFFLUX PUMP SUBUNIT-RELATED"/>
    <property type="match status" value="1"/>
</dbReference>
<dbReference type="Pfam" id="PF13515">
    <property type="entry name" value="FUSC_2"/>
    <property type="match status" value="1"/>
</dbReference>
<evidence type="ECO:0000256" key="6">
    <source>
        <dbReference type="ARBA" id="ARBA00043993"/>
    </source>
</evidence>
<feature type="transmembrane region" description="Helical" evidence="7">
    <location>
        <begin position="147"/>
        <end position="166"/>
    </location>
</feature>
<dbReference type="EMBL" id="JAZGQL010000020">
    <property type="protein sequence ID" value="MEE6309980.1"/>
    <property type="molecule type" value="Genomic_DNA"/>
</dbReference>
<comment type="subcellular location">
    <subcellularLocation>
        <location evidence="1">Cell membrane</location>
        <topology evidence="1">Multi-pass membrane protein</topology>
    </subcellularLocation>
</comment>
<evidence type="ECO:0000313" key="9">
    <source>
        <dbReference type="EMBL" id="MEE6309980.1"/>
    </source>
</evidence>
<dbReference type="Proteomes" id="UP001339911">
    <property type="component" value="Unassembled WGS sequence"/>
</dbReference>
<sequence>MTRIGVVQWLRRRDPEYRVLRRGARLALVAAAGLFGGTYGLGNPLLGLYTLFGAIATGFISQVPGGPTQRARTLLAALPVAWLLVTVGTFLAVNTWVAAAGMLVVGFVIPFAGVGGPRILGLATGLQLFYIAASFPPYQPDTLPSRLGGVTLGVALLITAELVLWPDPTPPGYRQRLGEAAHSVYRCLDLLAGLPAGVPVDRAEISRRQEASERAMDGVWLARIPPTQRPASAGPRDRALRHGDRLLRQLLHHLDRIADELGDLSDDELAGLLRQSAEVLHAAARTLCGGAGAVEIIRLTELEARIKDLYDRPPTVPAPPTDAAGPAQLRREAVSLRVAAEVYGFGVAARIAVGLRPPARSPGGPGLDDFWYAHRSPFALYWQQFRFHLTTRSVYLQGAVRVSLALAAARVVAGFLHLNHGFWVLLAILTLIRTSAVDTRSALRPVLLGTLLGAAVGSLLLYGAGEVPELLLAALPVAMVLTFTIGPLLPQLWGQSLFTVLFVMVFAQAGPANLQIAGVRLLDVAIGSVVGVLAGLLIWPKGGSGELRRSIARYLAVSAAAAEEVTRTLAGRPSRQDALGAARQAWILAEASFLQYQLERDDPRLPPVNWQAALAAGQHLQLGAVSRLRRGAHARLTRVEDAAAPLDDLAGRLRRGYADLAEQLAAGRLGRRVCAPPPPENFDTRVRDVLAAGESRAAALNLVDVETWLTGAGAYLERIQSAGVTSKSSPPGSG</sequence>
<evidence type="ECO:0000256" key="4">
    <source>
        <dbReference type="ARBA" id="ARBA00022989"/>
    </source>
</evidence>
<dbReference type="InterPro" id="IPR049453">
    <property type="entry name" value="Memb_transporter_dom"/>
</dbReference>
<feature type="transmembrane region" description="Helical" evidence="7">
    <location>
        <begin position="446"/>
        <end position="464"/>
    </location>
</feature>
<feature type="transmembrane region" description="Helical" evidence="7">
    <location>
        <begin position="422"/>
        <end position="439"/>
    </location>
</feature>
<feature type="transmembrane region" description="Helical" evidence="7">
    <location>
        <begin position="73"/>
        <end position="90"/>
    </location>
</feature>
<reference evidence="9 10" key="1">
    <citation type="submission" date="2024-01" db="EMBL/GenBank/DDBJ databases">
        <title>Genome insights into Plantactinospora veratri sp. nov.</title>
        <authorList>
            <person name="Wang L."/>
        </authorList>
    </citation>
    <scope>NUCLEOTIDE SEQUENCE [LARGE SCALE GENOMIC DNA]</scope>
    <source>
        <strain evidence="9 10">NEAU-FHS4</strain>
    </source>
</reference>
<keyword evidence="5 7" id="KW-0472">Membrane</keyword>
<gene>
    <name evidence="9" type="ORF">V1634_24395</name>
</gene>
<comment type="similarity">
    <text evidence="6">Belongs to the YccS/YhfK family.</text>
</comment>
<name>A0ABU7SJ63_9ACTN</name>
<keyword evidence="10" id="KW-1185">Reference proteome</keyword>
<evidence type="ECO:0000259" key="8">
    <source>
        <dbReference type="Pfam" id="PF13515"/>
    </source>
</evidence>
<comment type="caution">
    <text evidence="9">The sequence shown here is derived from an EMBL/GenBank/DDBJ whole genome shotgun (WGS) entry which is preliminary data.</text>
</comment>
<dbReference type="RefSeq" id="WP_331210208.1">
    <property type="nucleotide sequence ID" value="NZ_JAZGQL010000020.1"/>
</dbReference>
<feature type="transmembrane region" description="Helical" evidence="7">
    <location>
        <begin position="45"/>
        <end position="61"/>
    </location>
</feature>
<keyword evidence="2" id="KW-1003">Cell membrane</keyword>
<feature type="transmembrane region" description="Helical" evidence="7">
    <location>
        <begin position="496"/>
        <end position="514"/>
    </location>
</feature>
<evidence type="ECO:0000256" key="1">
    <source>
        <dbReference type="ARBA" id="ARBA00004651"/>
    </source>
</evidence>
<feature type="domain" description="Integral membrane bound transporter" evidence="8">
    <location>
        <begin position="411"/>
        <end position="533"/>
    </location>
</feature>
<evidence type="ECO:0000313" key="10">
    <source>
        <dbReference type="Proteomes" id="UP001339911"/>
    </source>
</evidence>
<protein>
    <submittedName>
        <fullName evidence="9">FUSC family protein</fullName>
    </submittedName>
</protein>
<keyword evidence="3 7" id="KW-0812">Transmembrane</keyword>
<organism evidence="9 10">
    <name type="scientific">Plantactinospora veratri</name>
    <dbReference type="NCBI Taxonomy" id="1436122"/>
    <lineage>
        <taxon>Bacteria</taxon>
        <taxon>Bacillati</taxon>
        <taxon>Actinomycetota</taxon>
        <taxon>Actinomycetes</taxon>
        <taxon>Micromonosporales</taxon>
        <taxon>Micromonosporaceae</taxon>
        <taxon>Plantactinospora</taxon>
    </lineage>
</organism>
<accession>A0ABU7SJ63</accession>
<feature type="transmembrane region" description="Helical" evidence="7">
    <location>
        <begin position="470"/>
        <end position="489"/>
    </location>
</feature>
<evidence type="ECO:0000256" key="3">
    <source>
        <dbReference type="ARBA" id="ARBA00022692"/>
    </source>
</evidence>
<evidence type="ECO:0000256" key="2">
    <source>
        <dbReference type="ARBA" id="ARBA00022475"/>
    </source>
</evidence>
<evidence type="ECO:0000256" key="7">
    <source>
        <dbReference type="SAM" id="Phobius"/>
    </source>
</evidence>
<evidence type="ECO:0000256" key="5">
    <source>
        <dbReference type="ARBA" id="ARBA00023136"/>
    </source>
</evidence>
<proteinExistence type="inferred from homology"/>